<sequence>MKRAKQLYNEGYEFKLHPHDFIPFFEETVTIEQYVELDEAVVTYYLEKWTKEDDAILSDLASRFINRDLFKYISI</sequence>
<proteinExistence type="predicted"/>
<dbReference type="Proteomes" id="UP000249913">
    <property type="component" value="Unassembled WGS sequence"/>
</dbReference>
<accession>A0A2X2JVF9</accession>
<dbReference type="GO" id="GO:0008832">
    <property type="term" value="F:dGTPase activity"/>
    <property type="evidence" value="ECO:0007669"/>
    <property type="project" value="UniProtKB-EC"/>
</dbReference>
<dbReference type="AlphaFoldDB" id="A0A2X2JVF9"/>
<reference evidence="1 2" key="1">
    <citation type="submission" date="2018-06" db="EMBL/GenBank/DDBJ databases">
        <authorList>
            <consortium name="Pathogen Informatics"/>
            <person name="Doyle S."/>
        </authorList>
    </citation>
    <scope>NUCLEOTIDE SEQUENCE [LARGE SCALE GENOMIC DNA]</scope>
    <source>
        <strain evidence="1 2">NCTC7878</strain>
    </source>
</reference>
<protein>
    <submittedName>
        <fullName evidence="1">Deoxyguanosinetriphosphate triphosphohydrolase</fullName>
        <ecNumber evidence="1">3.1.5.1</ecNumber>
    </submittedName>
</protein>
<dbReference type="EC" id="3.1.5.1" evidence="1"/>
<gene>
    <name evidence="1" type="ORF">NCTC7878_01249</name>
</gene>
<keyword evidence="1" id="KW-0378">Hydrolase</keyword>
<evidence type="ECO:0000313" key="1">
    <source>
        <dbReference type="EMBL" id="SPZ97858.1"/>
    </source>
</evidence>
<dbReference type="Gene3D" id="1.20.1250.30">
    <property type="match status" value="1"/>
</dbReference>
<name>A0A2X2JVF9_STAAU</name>
<dbReference type="SUPFAM" id="SSF109604">
    <property type="entry name" value="HD-domain/PDEase-like"/>
    <property type="match status" value="1"/>
</dbReference>
<evidence type="ECO:0000313" key="2">
    <source>
        <dbReference type="Proteomes" id="UP000249913"/>
    </source>
</evidence>
<dbReference type="EMBL" id="UAUX01000006">
    <property type="protein sequence ID" value="SPZ97858.1"/>
    <property type="molecule type" value="Genomic_DNA"/>
</dbReference>
<organism evidence="1 2">
    <name type="scientific">Staphylococcus aureus</name>
    <dbReference type="NCBI Taxonomy" id="1280"/>
    <lineage>
        <taxon>Bacteria</taxon>
        <taxon>Bacillati</taxon>
        <taxon>Bacillota</taxon>
        <taxon>Bacilli</taxon>
        <taxon>Bacillales</taxon>
        <taxon>Staphylococcaceae</taxon>
        <taxon>Staphylococcus</taxon>
    </lineage>
</organism>